<feature type="region of interest" description="Disordered" evidence="1">
    <location>
        <begin position="119"/>
        <end position="142"/>
    </location>
</feature>
<feature type="region of interest" description="Disordered" evidence="1">
    <location>
        <begin position="1"/>
        <end position="41"/>
    </location>
</feature>
<dbReference type="WBParaSite" id="PEQ_0000883601-mRNA-1">
    <property type="protein sequence ID" value="PEQ_0000883601-mRNA-1"/>
    <property type="gene ID" value="PEQ_0000883601"/>
</dbReference>
<keyword evidence="2" id="KW-1185">Reference proteome</keyword>
<dbReference type="Proteomes" id="UP000887564">
    <property type="component" value="Unplaced"/>
</dbReference>
<accession>A0A914S3H5</accession>
<sequence>MGGTREGMPHKNEQLSTQKSSETADDISTTVPDEQVPNSSLNSQYNQYLCGTDITLQWLHKKLMEALDADEPIPHWIAERIDTLPYNKFQRSKVIKVTFGWENPKMPSSVILKVPQRIQDDEGGQPDDAQNRLLSSMFKRRA</sequence>
<dbReference type="AlphaFoldDB" id="A0A914S3H5"/>
<proteinExistence type="predicted"/>
<reference evidence="3" key="1">
    <citation type="submission" date="2022-11" db="UniProtKB">
        <authorList>
            <consortium name="WormBaseParasite"/>
        </authorList>
    </citation>
    <scope>IDENTIFICATION</scope>
</reference>
<name>A0A914S3H5_PAREQ</name>
<feature type="compositionally biased region" description="Polar residues" evidence="1">
    <location>
        <begin position="14"/>
        <end position="41"/>
    </location>
</feature>
<evidence type="ECO:0000313" key="2">
    <source>
        <dbReference type="Proteomes" id="UP000887564"/>
    </source>
</evidence>
<evidence type="ECO:0000313" key="3">
    <source>
        <dbReference type="WBParaSite" id="PEQ_0000883601-mRNA-1"/>
    </source>
</evidence>
<protein>
    <submittedName>
        <fullName evidence="3">Uncharacterized protein</fullName>
    </submittedName>
</protein>
<evidence type="ECO:0000256" key="1">
    <source>
        <dbReference type="SAM" id="MobiDB-lite"/>
    </source>
</evidence>
<organism evidence="2 3">
    <name type="scientific">Parascaris equorum</name>
    <name type="common">Equine roundworm</name>
    <dbReference type="NCBI Taxonomy" id="6256"/>
    <lineage>
        <taxon>Eukaryota</taxon>
        <taxon>Metazoa</taxon>
        <taxon>Ecdysozoa</taxon>
        <taxon>Nematoda</taxon>
        <taxon>Chromadorea</taxon>
        <taxon>Rhabditida</taxon>
        <taxon>Spirurina</taxon>
        <taxon>Ascaridomorpha</taxon>
        <taxon>Ascaridoidea</taxon>
        <taxon>Ascarididae</taxon>
        <taxon>Parascaris</taxon>
    </lineage>
</organism>